<accession>A0ABU8NKJ0</accession>
<name>A0ABU8NKJ0_9SPHI</name>
<dbReference type="CDD" id="cd00383">
    <property type="entry name" value="trans_reg_C"/>
    <property type="match status" value="1"/>
</dbReference>
<dbReference type="Pfam" id="PF00072">
    <property type="entry name" value="Response_reg"/>
    <property type="match status" value="1"/>
</dbReference>
<reference evidence="8 9" key="1">
    <citation type="submission" date="2024-03" db="EMBL/GenBank/DDBJ databases">
        <title>Sequence of Lycoming College Course Isolates.</title>
        <authorList>
            <person name="Plotts O."/>
            <person name="Newman J."/>
        </authorList>
    </citation>
    <scope>NUCLEOTIDE SEQUENCE [LARGE SCALE GENOMIC DNA]</scope>
    <source>
        <strain evidence="8 9">CJB-3</strain>
    </source>
</reference>
<dbReference type="InterPro" id="IPR001867">
    <property type="entry name" value="OmpR/PhoB-type_DNA-bd"/>
</dbReference>
<dbReference type="Pfam" id="PF00486">
    <property type="entry name" value="Trans_reg_C"/>
    <property type="match status" value="1"/>
</dbReference>
<evidence type="ECO:0000256" key="2">
    <source>
        <dbReference type="ARBA" id="ARBA00023012"/>
    </source>
</evidence>
<feature type="domain" description="Response regulatory" evidence="6">
    <location>
        <begin position="5"/>
        <end position="119"/>
    </location>
</feature>
<feature type="DNA-binding region" description="OmpR/PhoB-type" evidence="5">
    <location>
        <begin position="131"/>
        <end position="228"/>
    </location>
</feature>
<gene>
    <name evidence="8" type="ORF">WAE58_10000</name>
</gene>
<dbReference type="SMART" id="SM00862">
    <property type="entry name" value="Trans_reg_C"/>
    <property type="match status" value="1"/>
</dbReference>
<evidence type="ECO:0000313" key="8">
    <source>
        <dbReference type="EMBL" id="MEJ2902760.1"/>
    </source>
</evidence>
<dbReference type="Gene3D" id="1.10.10.10">
    <property type="entry name" value="Winged helix-like DNA-binding domain superfamily/Winged helix DNA-binding domain"/>
    <property type="match status" value="1"/>
</dbReference>
<dbReference type="PANTHER" id="PTHR48111">
    <property type="entry name" value="REGULATOR OF RPOS"/>
    <property type="match status" value="1"/>
</dbReference>
<keyword evidence="2" id="KW-0902">Two-component regulatory system</keyword>
<dbReference type="InterPro" id="IPR001789">
    <property type="entry name" value="Sig_transdc_resp-reg_receiver"/>
</dbReference>
<evidence type="ECO:0000256" key="1">
    <source>
        <dbReference type="ARBA" id="ARBA00022553"/>
    </source>
</evidence>
<evidence type="ECO:0000259" key="6">
    <source>
        <dbReference type="PROSITE" id="PS50110"/>
    </source>
</evidence>
<dbReference type="InterPro" id="IPR039420">
    <property type="entry name" value="WalR-like"/>
</dbReference>
<comment type="caution">
    <text evidence="8">The sequence shown here is derived from an EMBL/GenBank/DDBJ whole genome shotgun (WGS) entry which is preliminary data.</text>
</comment>
<feature type="modified residue" description="4-aspartylphosphate" evidence="4">
    <location>
        <position position="54"/>
    </location>
</feature>
<evidence type="ECO:0000256" key="3">
    <source>
        <dbReference type="ARBA" id="ARBA00023125"/>
    </source>
</evidence>
<sequence>MVKLKILLAEDEPFLGKIIKESFETRDFEVSWVQNGIKAYSVFRSFQPDICILDVMMPEKDGFSVTEDIRKIDTAVPILFLTARSLTEDVIKGFEMGCNDYLKKPFSMEELIVRVKSLLGRSEKHKTNLSIENFSIGNYEFNNTIQELTLGNESVKLSFREASLLKMLIENKNQVLARKLALDYLWGEDNFFAARSMDVFITKLRKHLKHDTNIEIVNIRGVGYKLIIND</sequence>
<dbReference type="InterPro" id="IPR036388">
    <property type="entry name" value="WH-like_DNA-bd_sf"/>
</dbReference>
<protein>
    <submittedName>
        <fullName evidence="8">Response regulator transcription factor</fullName>
    </submittedName>
</protein>
<dbReference type="InterPro" id="IPR016032">
    <property type="entry name" value="Sig_transdc_resp-reg_C-effctor"/>
</dbReference>
<dbReference type="PROSITE" id="PS51755">
    <property type="entry name" value="OMPR_PHOB"/>
    <property type="match status" value="1"/>
</dbReference>
<dbReference type="EMBL" id="JBBEUB010000002">
    <property type="protein sequence ID" value="MEJ2902760.1"/>
    <property type="molecule type" value="Genomic_DNA"/>
</dbReference>
<keyword evidence="1 4" id="KW-0597">Phosphoprotein</keyword>
<proteinExistence type="predicted"/>
<dbReference type="Proteomes" id="UP001378956">
    <property type="component" value="Unassembled WGS sequence"/>
</dbReference>
<dbReference type="PANTHER" id="PTHR48111:SF40">
    <property type="entry name" value="PHOSPHATE REGULON TRANSCRIPTIONAL REGULATORY PROTEIN PHOB"/>
    <property type="match status" value="1"/>
</dbReference>
<dbReference type="RefSeq" id="WP_288879427.1">
    <property type="nucleotide sequence ID" value="NZ_CBFGNQ010000022.1"/>
</dbReference>
<evidence type="ECO:0000256" key="4">
    <source>
        <dbReference type="PROSITE-ProRule" id="PRU00169"/>
    </source>
</evidence>
<keyword evidence="3 5" id="KW-0238">DNA-binding</keyword>
<evidence type="ECO:0000313" key="9">
    <source>
        <dbReference type="Proteomes" id="UP001378956"/>
    </source>
</evidence>
<feature type="domain" description="OmpR/PhoB-type" evidence="7">
    <location>
        <begin position="131"/>
        <end position="228"/>
    </location>
</feature>
<dbReference type="SUPFAM" id="SSF52172">
    <property type="entry name" value="CheY-like"/>
    <property type="match status" value="1"/>
</dbReference>
<dbReference type="CDD" id="cd17574">
    <property type="entry name" value="REC_OmpR"/>
    <property type="match status" value="1"/>
</dbReference>
<dbReference type="PROSITE" id="PS50110">
    <property type="entry name" value="RESPONSE_REGULATORY"/>
    <property type="match status" value="1"/>
</dbReference>
<organism evidence="8 9">
    <name type="scientific">Pedobacter panaciterrae</name>
    <dbReference type="NCBI Taxonomy" id="363849"/>
    <lineage>
        <taxon>Bacteria</taxon>
        <taxon>Pseudomonadati</taxon>
        <taxon>Bacteroidota</taxon>
        <taxon>Sphingobacteriia</taxon>
        <taxon>Sphingobacteriales</taxon>
        <taxon>Sphingobacteriaceae</taxon>
        <taxon>Pedobacter</taxon>
    </lineage>
</organism>
<evidence type="ECO:0000259" key="7">
    <source>
        <dbReference type="PROSITE" id="PS51755"/>
    </source>
</evidence>
<dbReference type="SMART" id="SM00448">
    <property type="entry name" value="REC"/>
    <property type="match status" value="1"/>
</dbReference>
<dbReference type="Gene3D" id="3.40.50.2300">
    <property type="match status" value="1"/>
</dbReference>
<keyword evidence="9" id="KW-1185">Reference proteome</keyword>
<dbReference type="InterPro" id="IPR011006">
    <property type="entry name" value="CheY-like_superfamily"/>
</dbReference>
<evidence type="ECO:0000256" key="5">
    <source>
        <dbReference type="PROSITE-ProRule" id="PRU01091"/>
    </source>
</evidence>
<dbReference type="SUPFAM" id="SSF46894">
    <property type="entry name" value="C-terminal effector domain of the bipartite response regulators"/>
    <property type="match status" value="1"/>
</dbReference>